<dbReference type="Proteomes" id="UP001163850">
    <property type="component" value="Unassembled WGS sequence"/>
</dbReference>
<accession>A0AA38PR87</accession>
<reference evidence="1" key="1">
    <citation type="submission" date="2022-08" db="EMBL/GenBank/DDBJ databases">
        <authorList>
            <consortium name="DOE Joint Genome Institute"/>
            <person name="Min B."/>
            <person name="Riley R."/>
            <person name="Sierra-Patev S."/>
            <person name="Naranjo-Ortiz M."/>
            <person name="Looney B."/>
            <person name="Konkel Z."/>
            <person name="Slot J.C."/>
            <person name="Sakamoto Y."/>
            <person name="Steenwyk J.L."/>
            <person name="Rokas A."/>
            <person name="Carro J."/>
            <person name="Camarero S."/>
            <person name="Ferreira P."/>
            <person name="Molpeceres G."/>
            <person name="Ruiz-Duenas F.J."/>
            <person name="Serrano A."/>
            <person name="Henrissat B."/>
            <person name="Drula E."/>
            <person name="Hughes K.W."/>
            <person name="Mata J.L."/>
            <person name="Ishikawa N.K."/>
            <person name="Vargas-Isla R."/>
            <person name="Ushijima S."/>
            <person name="Smith C.A."/>
            <person name="Ahrendt S."/>
            <person name="Andreopoulos W."/>
            <person name="He G."/>
            <person name="Labutti K."/>
            <person name="Lipzen A."/>
            <person name="Ng V."/>
            <person name="Sandor L."/>
            <person name="Barry K."/>
            <person name="Martinez A.T."/>
            <person name="Xiao Y."/>
            <person name="Gibbons J.G."/>
            <person name="Terashima K."/>
            <person name="Hibbett D.S."/>
            <person name="Grigoriev I.V."/>
        </authorList>
    </citation>
    <scope>NUCLEOTIDE SEQUENCE</scope>
    <source>
        <strain evidence="1">TFB7829</strain>
    </source>
</reference>
<name>A0AA38PR87_9AGAR</name>
<sequence length="918" mass="103464">MDVDVGHRFEDLLDEEGVNTCETHEGEGSDQTTAVSKDAMDRAVEALFSMEYEDSDRFDFIPDPTQVDISHDPEQDIGFSARRPTHRSLVDDDSPECTWHWHPTAGNVLQTEPTVHDRWKSLFVGKRSEAAESYKPFNSRLEWEMAQWTVKEKVSQKAFDRLLKIPEASLWGDPSFSEHLVYKPANLFRHSAQTQEERMFSEMWTGRFWNAAQQKVPEARTIAPMIIASDKTQLTQFSGSKSAYPVYLTLGNIPKALRWQPGARACILVAYLSVDKLAKDNLSKTALKLCNYQLFHRSMAEVLGPLKAAGDPRGPGIEMVGGDGAVRNVYPLLAAYVTDYPEQCLVTCTKYGTCPKCQQKANELGLPTPGERRTQAWTHQKIKSTWKDLRNRGSKAVHVCTMKDDVAGGDYEPFWAGFPLTDIHHCITPDVLHQLYQGVFKCLVAWLQTSIGEEELDQRIQQLPFASGVRHFAKGISVLAQVSETEHKHLARILLACLVGKMDSRGITACRSILHFIQLAQYPSHDEDTLGYMAEALDIWHQHRDYFIDSGARRHFNIPKFHSLLHYIDSIRWLGTMDNYNTEAFERLHIDLAKEGWRASNHRDHFPQMVTFIDRQEKVSSYDFYRSWVEESIKPVATNGDENAEQVEDVVTSVPAASEEDTVQAGKIGRPNNTRATTLNGIVLRLAKNPPEPYKTLSGISVSHGAPGFITALKVYLNNLLPSHNQATKTTALDGNLPFTAVDVWHQFKLTPEKLLDPPEQAILKAFPIWRGTSGSAPHYDTVLVLDSDEAESTAVQGCRAARLRVIFWLPKVIHRYGLPLPAPAHWPTQPLAYVTWFTQFKPAPDEATGMYCVEPSTSASGSMLGEIVPLSSIRQGCMLVPGRGVWDPHWTAQTMLDECRSFFVNNLQSKYSYQTIY</sequence>
<gene>
    <name evidence="1" type="ORF">F5890DRAFT_1632029</name>
</gene>
<protein>
    <submittedName>
        <fullName evidence="1">Uncharacterized protein</fullName>
    </submittedName>
</protein>
<dbReference type="EMBL" id="MU802260">
    <property type="protein sequence ID" value="KAJ3979846.1"/>
    <property type="molecule type" value="Genomic_DNA"/>
</dbReference>
<dbReference type="Pfam" id="PF18759">
    <property type="entry name" value="Plavaka"/>
    <property type="match status" value="1"/>
</dbReference>
<evidence type="ECO:0000313" key="1">
    <source>
        <dbReference type="EMBL" id="KAJ3979846.1"/>
    </source>
</evidence>
<evidence type="ECO:0000313" key="2">
    <source>
        <dbReference type="Proteomes" id="UP001163850"/>
    </source>
</evidence>
<dbReference type="InterPro" id="IPR041078">
    <property type="entry name" value="Plavaka"/>
</dbReference>
<proteinExistence type="predicted"/>
<organism evidence="1 2">
    <name type="scientific">Lentinula detonsa</name>
    <dbReference type="NCBI Taxonomy" id="2804962"/>
    <lineage>
        <taxon>Eukaryota</taxon>
        <taxon>Fungi</taxon>
        <taxon>Dikarya</taxon>
        <taxon>Basidiomycota</taxon>
        <taxon>Agaricomycotina</taxon>
        <taxon>Agaricomycetes</taxon>
        <taxon>Agaricomycetidae</taxon>
        <taxon>Agaricales</taxon>
        <taxon>Marasmiineae</taxon>
        <taxon>Omphalotaceae</taxon>
        <taxon>Lentinula</taxon>
    </lineage>
</organism>
<comment type="caution">
    <text evidence="1">The sequence shown here is derived from an EMBL/GenBank/DDBJ whole genome shotgun (WGS) entry which is preliminary data.</text>
</comment>
<dbReference type="AlphaFoldDB" id="A0AA38PR87"/>